<keyword evidence="9" id="KW-1185">Reference proteome</keyword>
<organism evidence="8 9">
    <name type="scientific">Campylobacter avium LMG 24591</name>
    <dbReference type="NCBI Taxonomy" id="522484"/>
    <lineage>
        <taxon>Bacteria</taxon>
        <taxon>Pseudomonadati</taxon>
        <taxon>Campylobacterota</taxon>
        <taxon>Epsilonproteobacteria</taxon>
        <taxon>Campylobacterales</taxon>
        <taxon>Campylobacteraceae</taxon>
        <taxon>Campylobacter</taxon>
    </lineage>
</organism>
<evidence type="ECO:0000313" key="9">
    <source>
        <dbReference type="Proteomes" id="UP000201169"/>
    </source>
</evidence>
<evidence type="ECO:0000256" key="6">
    <source>
        <dbReference type="ARBA" id="ARBA00029440"/>
    </source>
</evidence>
<dbReference type="EMBL" id="CP022347">
    <property type="protein sequence ID" value="ASQ31245.1"/>
    <property type="molecule type" value="Genomic_DNA"/>
</dbReference>
<dbReference type="Gene3D" id="3.90.1150.10">
    <property type="entry name" value="Aspartate Aminotransferase, domain 1"/>
    <property type="match status" value="1"/>
</dbReference>
<name>A0A222MZG8_9BACT</name>
<dbReference type="KEGG" id="cavi:CAV_1646"/>
<keyword evidence="5 7" id="KW-0663">Pyridoxal phosphate</keyword>
<evidence type="ECO:0000313" key="8">
    <source>
        <dbReference type="EMBL" id="ASQ31245.1"/>
    </source>
</evidence>
<evidence type="ECO:0000256" key="3">
    <source>
        <dbReference type="ARBA" id="ARBA00022605"/>
    </source>
</evidence>
<comment type="cofactor">
    <cofactor evidence="1">
        <name>pyridoxal 5'-phosphate</name>
        <dbReference type="ChEBI" id="CHEBI:597326"/>
    </cofactor>
</comment>
<dbReference type="CDD" id="cd00610">
    <property type="entry name" value="OAT_like"/>
    <property type="match status" value="1"/>
</dbReference>
<dbReference type="InterPro" id="IPR015424">
    <property type="entry name" value="PyrdxlP-dep_Trfase"/>
</dbReference>
<dbReference type="GO" id="GO:0009016">
    <property type="term" value="F:succinyldiaminopimelate transaminase activity"/>
    <property type="evidence" value="ECO:0007669"/>
    <property type="project" value="UniProtKB-EC"/>
</dbReference>
<dbReference type="PROSITE" id="PS00600">
    <property type="entry name" value="AA_TRANSFER_CLASS_3"/>
    <property type="match status" value="1"/>
</dbReference>
<accession>A0A222MZG8</accession>
<dbReference type="EC" id="2.6.1.17" evidence="8"/>
<dbReference type="PANTHER" id="PTHR11986">
    <property type="entry name" value="AMINOTRANSFERASE CLASS III"/>
    <property type="match status" value="1"/>
</dbReference>
<keyword evidence="2 8" id="KW-0032">Aminotransferase</keyword>
<reference evidence="8 9" key="1">
    <citation type="submission" date="2017-07" db="EMBL/GenBank/DDBJ databases">
        <title>Analysis of two Campylobacter avium genomes and identification of a novel hippuricase gene.</title>
        <authorList>
            <person name="Miller W.G."/>
            <person name="Chapman M.H."/>
            <person name="Yee E."/>
            <person name="Revez J."/>
            <person name="Bono J.L."/>
            <person name="Rossi M."/>
        </authorList>
    </citation>
    <scope>NUCLEOTIDE SEQUENCE [LARGE SCALE GENOMIC DNA]</scope>
    <source>
        <strain evidence="8 9">LMG 24591</strain>
    </source>
</reference>
<gene>
    <name evidence="8" type="primary">argD</name>
    <name evidence="8" type="ORF">CAV_1646</name>
</gene>
<dbReference type="Gene3D" id="3.40.640.10">
    <property type="entry name" value="Type I PLP-dependent aspartate aminotransferase-like (Major domain)"/>
    <property type="match status" value="1"/>
</dbReference>
<dbReference type="RefSeq" id="WP_094324382.1">
    <property type="nucleotide sequence ID" value="NZ_CP022347.1"/>
</dbReference>
<dbReference type="PANTHER" id="PTHR11986:SF79">
    <property type="entry name" value="ACETYLORNITHINE AMINOTRANSFERASE, MITOCHONDRIAL"/>
    <property type="match status" value="1"/>
</dbReference>
<keyword evidence="4 8" id="KW-0808">Transferase</keyword>
<evidence type="ECO:0000256" key="4">
    <source>
        <dbReference type="ARBA" id="ARBA00022679"/>
    </source>
</evidence>
<dbReference type="OrthoDB" id="9801834at2"/>
<proteinExistence type="inferred from homology"/>
<keyword evidence="3" id="KW-0028">Amino-acid biosynthesis</keyword>
<dbReference type="InterPro" id="IPR005814">
    <property type="entry name" value="Aminotrans_3"/>
</dbReference>
<evidence type="ECO:0000256" key="7">
    <source>
        <dbReference type="RuleBase" id="RU003560"/>
    </source>
</evidence>
<dbReference type="InterPro" id="IPR015422">
    <property type="entry name" value="PyrdxlP-dep_Trfase_small"/>
</dbReference>
<dbReference type="AlphaFoldDB" id="A0A222MZG8"/>
<comment type="similarity">
    <text evidence="7">Belongs to the class-III pyridoxal-phosphate-dependent aminotransferase family.</text>
</comment>
<dbReference type="SUPFAM" id="SSF53383">
    <property type="entry name" value="PLP-dependent transferases"/>
    <property type="match status" value="1"/>
</dbReference>
<dbReference type="GO" id="GO:0006526">
    <property type="term" value="P:L-arginine biosynthetic process"/>
    <property type="evidence" value="ECO:0007669"/>
    <property type="project" value="UniProtKB-ARBA"/>
</dbReference>
<dbReference type="PIRSF" id="PIRSF000521">
    <property type="entry name" value="Transaminase_4ab_Lys_Orn"/>
    <property type="match status" value="1"/>
</dbReference>
<comment type="pathway">
    <text evidence="6">Amino-acid biosynthesis.</text>
</comment>
<dbReference type="NCBIfam" id="NF002325">
    <property type="entry name" value="PRK01278.1"/>
    <property type="match status" value="1"/>
</dbReference>
<protein>
    <submittedName>
        <fullName evidence="8">N-succinyldiaminopimelate-aminotransferase / acetylornithine transaminase</fullName>
        <ecNumber evidence="8">2.6.1.11</ecNumber>
        <ecNumber evidence="8">2.6.1.17</ecNumber>
    </submittedName>
</protein>
<dbReference type="NCBIfam" id="TIGR00707">
    <property type="entry name" value="argD"/>
    <property type="match status" value="1"/>
</dbReference>
<dbReference type="GO" id="GO:0030170">
    <property type="term" value="F:pyridoxal phosphate binding"/>
    <property type="evidence" value="ECO:0007669"/>
    <property type="project" value="InterPro"/>
</dbReference>
<evidence type="ECO:0000256" key="2">
    <source>
        <dbReference type="ARBA" id="ARBA00022576"/>
    </source>
</evidence>
<dbReference type="Pfam" id="PF00202">
    <property type="entry name" value="Aminotran_3"/>
    <property type="match status" value="1"/>
</dbReference>
<dbReference type="GO" id="GO:0003992">
    <property type="term" value="F:N2-acetyl-L-ornithine:2-oxoglutarate 5-aminotransferase activity"/>
    <property type="evidence" value="ECO:0007669"/>
    <property type="project" value="UniProtKB-EC"/>
</dbReference>
<dbReference type="InterPro" id="IPR015421">
    <property type="entry name" value="PyrdxlP-dep_Trfase_major"/>
</dbReference>
<dbReference type="InterPro" id="IPR049704">
    <property type="entry name" value="Aminotrans_3_PPA_site"/>
</dbReference>
<dbReference type="FunFam" id="3.40.640.10:FF:000004">
    <property type="entry name" value="Acetylornithine aminotransferase"/>
    <property type="match status" value="1"/>
</dbReference>
<dbReference type="InterPro" id="IPR004636">
    <property type="entry name" value="AcOrn/SuccOrn_fam"/>
</dbReference>
<evidence type="ECO:0000256" key="1">
    <source>
        <dbReference type="ARBA" id="ARBA00001933"/>
    </source>
</evidence>
<dbReference type="InterPro" id="IPR050103">
    <property type="entry name" value="Class-III_PLP-dep_AT"/>
</dbReference>
<dbReference type="GO" id="GO:0042802">
    <property type="term" value="F:identical protein binding"/>
    <property type="evidence" value="ECO:0007669"/>
    <property type="project" value="TreeGrafter"/>
</dbReference>
<dbReference type="EC" id="2.6.1.11" evidence="8"/>
<dbReference type="Proteomes" id="UP000201169">
    <property type="component" value="Chromosome"/>
</dbReference>
<sequence length="393" mass="43692">MNFKEQKNLVQLYKKFDIVLSRGEGVYLYDDKGKKYLDFASGIGVCALGYAHKAYTKALKEQIDKILHCSNLFHNEQIALATSNLSKASKLDRVFFTNSGTEAIEGLFKVAKKYAFKKGIKNPQFIAFKNSFHGRTLGALSLTTNEKYQKPFKPLIPGVKVAKFNDMASVKKLVNDKTVAIFIETVQGEGGINAVNKEFYKDLRKLCDEKEILLIADEIQCGMARTGKFFAYEHFDVLPDALASAKALGCGVSVGAFVLSEKLAASSLEHSEHGTTYGGNPLVLAAVNAVFSIFKEDKILQNVQKLSPYLEQKLENLVSNFKFVKKRQGLGFMQSLCLSADVKVADVIKEAQKNALIVVSCAKNDLRFLPPLIMQKEHIDEMANKLHKTFSAF</sequence>
<evidence type="ECO:0000256" key="5">
    <source>
        <dbReference type="ARBA" id="ARBA00022898"/>
    </source>
</evidence>